<name>A0ABQ0ADC7_9GAMM</name>
<dbReference type="EMBL" id="BAABWN010000013">
    <property type="protein sequence ID" value="GAA6169654.1"/>
    <property type="molecule type" value="Genomic_DNA"/>
</dbReference>
<reference evidence="1 2" key="1">
    <citation type="submission" date="2024-04" db="EMBL/GenBank/DDBJ databases">
        <title>Draft genome sequence of Sessilibacter corallicola NBRC 116591.</title>
        <authorList>
            <person name="Miyakawa T."/>
            <person name="Kusuya Y."/>
            <person name="Miura T."/>
        </authorList>
    </citation>
    <scope>NUCLEOTIDE SEQUENCE [LARGE SCALE GENOMIC DNA]</scope>
    <source>
        <strain evidence="1 2">KU-00831-HH</strain>
    </source>
</reference>
<sequence length="481" mass="55722">MPVVNSDQTIITILNNKALFFRLMDHALADFRNHAMEFTISDYESLLVAVANKHNETEKRRLFDTLSLDNLERNGLLNYADRRTGRFRLQDFILEMLRHLDSKRLRELSSAELNQLMKQLEECYRQVSDPNIMWLVGDNEFEEMVASVYSSLQHVASRLKSNVRALKGQTERLANVVDEQKYIDLARSDQVRVALNEILRIHERHVTPTLQFLDERLDIRRARTELFGETAPMALLKKIIARFEQRKLTDHVARLQRIQFHILAMGREVGDIAKGLDSYVKYAEDERRRYNRTEQLYNALRGAVIEKQTGLLRDFKLRADHPVFSVVRPLGGLKSFVRAQSANVNWPKSEGNFALNEILRVRIEAEINKPKPVISKVGDPTSDKEIAQRQFIEKMLAVMTDFDYQQSQDDAYLGVHEYLCDHLENYSLNHLMDAVPFLSANGNVELAIPVVQHAIEYQGMRLNYRKRCFVSRVAASDSESQ</sequence>
<dbReference type="Proteomes" id="UP001465153">
    <property type="component" value="Unassembled WGS sequence"/>
</dbReference>
<proteinExistence type="predicted"/>
<keyword evidence="2" id="KW-1185">Reference proteome</keyword>
<comment type="caution">
    <text evidence="1">The sequence shown here is derived from an EMBL/GenBank/DDBJ whole genome shotgun (WGS) entry which is preliminary data.</text>
</comment>
<protein>
    <submittedName>
        <fullName evidence="1">Uncharacterized protein</fullName>
    </submittedName>
</protein>
<evidence type="ECO:0000313" key="2">
    <source>
        <dbReference type="Proteomes" id="UP001465153"/>
    </source>
</evidence>
<evidence type="ECO:0000313" key="1">
    <source>
        <dbReference type="EMBL" id="GAA6169654.1"/>
    </source>
</evidence>
<accession>A0ABQ0ADC7</accession>
<dbReference type="RefSeq" id="WP_353304129.1">
    <property type="nucleotide sequence ID" value="NZ_BAABWN010000013.1"/>
</dbReference>
<gene>
    <name evidence="1" type="ORF">NBRC116591_34650</name>
</gene>
<organism evidence="1 2">
    <name type="scientific">Sessilibacter corallicola</name>
    <dbReference type="NCBI Taxonomy" id="2904075"/>
    <lineage>
        <taxon>Bacteria</taxon>
        <taxon>Pseudomonadati</taxon>
        <taxon>Pseudomonadota</taxon>
        <taxon>Gammaproteobacteria</taxon>
        <taxon>Cellvibrionales</taxon>
        <taxon>Cellvibrionaceae</taxon>
        <taxon>Sessilibacter</taxon>
    </lineage>
</organism>